<dbReference type="GO" id="GO:0016075">
    <property type="term" value="P:rRNA catabolic process"/>
    <property type="evidence" value="ECO:0007669"/>
    <property type="project" value="TreeGrafter"/>
</dbReference>
<dbReference type="Proteomes" id="UP000515163">
    <property type="component" value="Unplaced"/>
</dbReference>
<keyword evidence="8" id="KW-0238">DNA-binding</keyword>
<evidence type="ECO:0000256" key="6">
    <source>
        <dbReference type="ARBA" id="ARBA00022553"/>
    </source>
</evidence>
<dbReference type="GO" id="GO:0071028">
    <property type="term" value="P:nuclear mRNA surveillance"/>
    <property type="evidence" value="ECO:0007669"/>
    <property type="project" value="TreeGrafter"/>
</dbReference>
<dbReference type="InterPro" id="IPR027408">
    <property type="entry name" value="PNPase/RNase_PH_dom_sf"/>
</dbReference>
<keyword evidence="6" id="KW-0597">Phosphoprotein</keyword>
<comment type="subunit">
    <text evidence="10">Homodimer. Component of the RNA exosome core complex (Exo-9), composed of EXOSC1, EXOSC2, EXOSC3, EXOSC4, EXOSC5, EXOSC6, EXOSC7, EXOSC8 and EXOSC9; within the complex interacts with EXOSC3, EXOSC8, and EXOSC9. The catalytically inactive RNA exosome core complex (Exo-9) associates with the catalytic subunit EXOSC10/RRP6. Exo-9 may associate with DIS3 to form the nucleolar exosome complex, or DIS3L to form the cytoplasmic exosome complex. Exo-9 is formed by a hexameric base ring consisting of the heterodimers EXOSC4-EXOSC9, EXOSC5-EXOSC8 and EXOSC6-EXOSC7, and a cap ring consisting of EXOSC1, EXOSC2 and EXOSC3. The RNA exosome complex associates with cofactors C1D/RRP47, MPHOSPH6/MPP6 and MTREX/MTR4. Interacts with GTPBP1. Interacts with ZC3HAV1. Interacts with DDX17 only in the presence of ZC3HAV1 in an RNA-independent manner.</text>
</comment>
<evidence type="ECO:0000256" key="7">
    <source>
        <dbReference type="ARBA" id="ARBA00022835"/>
    </source>
</evidence>
<dbReference type="SUPFAM" id="SSF55666">
    <property type="entry name" value="Ribonuclease PH domain 2-like"/>
    <property type="match status" value="1"/>
</dbReference>
<dbReference type="FunCoup" id="A0A6P8J3V5">
    <property type="interactions" value="1292"/>
</dbReference>
<gene>
    <name evidence="17" type="primary">LOC116306362</name>
</gene>
<dbReference type="FunFam" id="3.30.230.70:FF:000012">
    <property type="entry name" value="exosome complex component RRP46"/>
    <property type="match status" value="1"/>
</dbReference>
<dbReference type="InterPro" id="IPR020568">
    <property type="entry name" value="Ribosomal_Su5_D2-typ_SF"/>
</dbReference>
<dbReference type="AlphaFoldDB" id="A0A6P8J3V5"/>
<evidence type="ECO:0000256" key="11">
    <source>
        <dbReference type="ARBA" id="ARBA00069877"/>
    </source>
</evidence>
<feature type="domain" description="Exoribonuclease phosphorolytic" evidence="15">
    <location>
        <begin position="135"/>
        <end position="196"/>
    </location>
</feature>
<evidence type="ECO:0000256" key="9">
    <source>
        <dbReference type="ARBA" id="ARBA00023242"/>
    </source>
</evidence>
<evidence type="ECO:0000256" key="13">
    <source>
        <dbReference type="ARBA" id="ARBA00083630"/>
    </source>
</evidence>
<dbReference type="Gene3D" id="3.30.230.70">
    <property type="entry name" value="GHMP Kinase, N-terminal domain"/>
    <property type="match status" value="1"/>
</dbReference>
<dbReference type="GO" id="GO:0000177">
    <property type="term" value="C:cytoplasmic exosome (RNase complex)"/>
    <property type="evidence" value="ECO:0007669"/>
    <property type="project" value="TreeGrafter"/>
</dbReference>
<evidence type="ECO:0000256" key="2">
    <source>
        <dbReference type="ARBA" id="ARBA00004604"/>
    </source>
</evidence>
<evidence type="ECO:0000256" key="5">
    <source>
        <dbReference type="ARBA" id="ARBA00022552"/>
    </source>
</evidence>
<evidence type="ECO:0000313" key="16">
    <source>
        <dbReference type="Proteomes" id="UP000515163"/>
    </source>
</evidence>
<dbReference type="InterPro" id="IPR001247">
    <property type="entry name" value="ExoRNase_PH_dom1"/>
</dbReference>
<evidence type="ECO:0000256" key="4">
    <source>
        <dbReference type="ARBA" id="ARBA00022490"/>
    </source>
</evidence>
<evidence type="ECO:0000256" key="8">
    <source>
        <dbReference type="ARBA" id="ARBA00023125"/>
    </source>
</evidence>
<sequence length="232" mass="25559">MEIETERAISEIRAMYCEQDLLSQTDGSASFKQGATRVIAAAYGPVEVRSNKELLDKSYVEVIFRTKVGLPGCAEKSLEQIIKKSCEPVILTSLHPRSALTIIVQVVQNSGSLFSCAVNAACMAMIDAGYPMRCTVASVTCALMDNNEIQLDPTLEQEQEASAVLTFVFDSIKQSLLTSSTKGMFTIEQFNQCLSACKEASGHIFKFFRQSVERKLSKDAKYQNINTNPLDT</sequence>
<dbReference type="InterPro" id="IPR015847">
    <property type="entry name" value="ExoRNase_PH_dom2"/>
</dbReference>
<dbReference type="InterPro" id="IPR050080">
    <property type="entry name" value="RNase_PH"/>
</dbReference>
<dbReference type="GO" id="GO:0003677">
    <property type="term" value="F:DNA binding"/>
    <property type="evidence" value="ECO:0007669"/>
    <property type="project" value="UniProtKB-KW"/>
</dbReference>
<dbReference type="GeneID" id="116306362"/>
<dbReference type="GO" id="GO:0005730">
    <property type="term" value="C:nucleolus"/>
    <property type="evidence" value="ECO:0007669"/>
    <property type="project" value="UniProtKB-SubCell"/>
</dbReference>
<dbReference type="RefSeq" id="XP_031572270.1">
    <property type="nucleotide sequence ID" value="XM_031716410.1"/>
</dbReference>
<dbReference type="GO" id="GO:0003723">
    <property type="term" value="F:RNA binding"/>
    <property type="evidence" value="ECO:0007669"/>
    <property type="project" value="TreeGrafter"/>
</dbReference>
<evidence type="ECO:0000259" key="14">
    <source>
        <dbReference type="Pfam" id="PF01138"/>
    </source>
</evidence>
<dbReference type="GO" id="GO:0071051">
    <property type="term" value="P:poly(A)-dependent snoRNA 3'-end processing"/>
    <property type="evidence" value="ECO:0007669"/>
    <property type="project" value="TreeGrafter"/>
</dbReference>
<dbReference type="InParanoid" id="A0A6P8J3V5"/>
<reference evidence="17" key="1">
    <citation type="submission" date="2025-08" db="UniProtKB">
        <authorList>
            <consortium name="RefSeq"/>
        </authorList>
    </citation>
    <scope>IDENTIFICATION</scope>
    <source>
        <tissue evidence="17">Tentacle</tissue>
    </source>
</reference>
<comment type="subcellular location">
    <subcellularLocation>
        <location evidence="1">Cytoplasm</location>
    </subcellularLocation>
    <subcellularLocation>
        <location evidence="2">Nucleus</location>
        <location evidence="2">Nucleolus</location>
    </subcellularLocation>
</comment>
<evidence type="ECO:0000256" key="12">
    <source>
        <dbReference type="ARBA" id="ARBA00077932"/>
    </source>
</evidence>
<comment type="similarity">
    <text evidence="3">Belongs to the RNase PH family.</text>
</comment>
<proteinExistence type="inferred from homology"/>
<accession>A0A6P8J3V5</accession>
<keyword evidence="5" id="KW-0698">rRNA processing</keyword>
<dbReference type="GO" id="GO:0000176">
    <property type="term" value="C:nuclear exosome (RNase complex)"/>
    <property type="evidence" value="ECO:0007669"/>
    <property type="project" value="TreeGrafter"/>
</dbReference>
<evidence type="ECO:0000313" key="17">
    <source>
        <dbReference type="RefSeq" id="XP_031572270.1"/>
    </source>
</evidence>
<keyword evidence="16" id="KW-1185">Reference proteome</keyword>
<dbReference type="Pfam" id="PF01138">
    <property type="entry name" value="RNase_PH"/>
    <property type="match status" value="1"/>
</dbReference>
<evidence type="ECO:0000256" key="1">
    <source>
        <dbReference type="ARBA" id="ARBA00004496"/>
    </source>
</evidence>
<dbReference type="OrthoDB" id="27298at2759"/>
<evidence type="ECO:0000256" key="3">
    <source>
        <dbReference type="ARBA" id="ARBA00006678"/>
    </source>
</evidence>
<dbReference type="KEGG" id="aten:116306362"/>
<name>A0A6P8J3V5_ACTTE</name>
<keyword evidence="4" id="KW-0963">Cytoplasm</keyword>
<dbReference type="SUPFAM" id="SSF54211">
    <property type="entry name" value="Ribosomal protein S5 domain 2-like"/>
    <property type="match status" value="1"/>
</dbReference>
<dbReference type="CDD" id="cd11372">
    <property type="entry name" value="RNase_PH_RRP46"/>
    <property type="match status" value="1"/>
</dbReference>
<dbReference type="PANTHER" id="PTHR11953">
    <property type="entry name" value="EXOSOME COMPLEX COMPONENT"/>
    <property type="match status" value="1"/>
</dbReference>
<dbReference type="PANTHER" id="PTHR11953:SF1">
    <property type="entry name" value="EXOSOME COMPLEX COMPONENT RRP46"/>
    <property type="match status" value="1"/>
</dbReference>
<keyword evidence="9" id="KW-0539">Nucleus</keyword>
<dbReference type="InterPro" id="IPR036345">
    <property type="entry name" value="ExoRNase_PH_dom2_sf"/>
</dbReference>
<dbReference type="Pfam" id="PF03725">
    <property type="entry name" value="RNase_PH_C"/>
    <property type="match status" value="1"/>
</dbReference>
<dbReference type="GO" id="GO:0034475">
    <property type="term" value="P:U4 snRNA 3'-end processing"/>
    <property type="evidence" value="ECO:0007669"/>
    <property type="project" value="TreeGrafter"/>
</dbReference>
<evidence type="ECO:0000256" key="10">
    <source>
        <dbReference type="ARBA" id="ARBA00063400"/>
    </source>
</evidence>
<organism evidence="16 17">
    <name type="scientific">Actinia tenebrosa</name>
    <name type="common">Australian red waratah sea anemone</name>
    <dbReference type="NCBI Taxonomy" id="6105"/>
    <lineage>
        <taxon>Eukaryota</taxon>
        <taxon>Metazoa</taxon>
        <taxon>Cnidaria</taxon>
        <taxon>Anthozoa</taxon>
        <taxon>Hexacorallia</taxon>
        <taxon>Actiniaria</taxon>
        <taxon>Actiniidae</taxon>
        <taxon>Actinia</taxon>
    </lineage>
</organism>
<protein>
    <recommendedName>
        <fullName evidence="11">Exosome complex component RRP46</fullName>
    </recommendedName>
    <alternativeName>
        <fullName evidence="13">Exosome component 5</fullName>
    </alternativeName>
    <alternativeName>
        <fullName evidence="12">Ribosomal RNA-processing protein 46</fullName>
    </alternativeName>
</protein>
<feature type="domain" description="Exoribonuclease phosphorolytic" evidence="14">
    <location>
        <begin position="11"/>
        <end position="131"/>
    </location>
</feature>
<evidence type="ECO:0000259" key="15">
    <source>
        <dbReference type="Pfam" id="PF03725"/>
    </source>
</evidence>
<keyword evidence="7" id="KW-0271">Exosome</keyword>
<dbReference type="GO" id="GO:0006364">
    <property type="term" value="P:rRNA processing"/>
    <property type="evidence" value="ECO:0007669"/>
    <property type="project" value="UniProtKB-KW"/>
</dbReference>